<evidence type="ECO:0000313" key="5">
    <source>
        <dbReference type="Proteomes" id="UP001151752"/>
    </source>
</evidence>
<sequence length="291" mass="34159">MLCVYCMIDIGNLRNFVLSYSPYLIELPDLSKAKNLVRLYLVDCSSLTEVPSSLQHLDKLEELDLYHCYNLRRFPMLDSKKKLHSKKFHNQSLANWNILSGEKIPHDRIQMILPGSEIPEWFGDKGIGSSLTIQLPSNCHHLKGIAFCLVFLLPLPSHDMLYRFDDHPEVRIYFDCHIKSKNDDGDDDEVFISKKSYTIYNFLKTCDSDHMFLHYELGIVDHFRKYCGNEVTFKFHNEVDNGKTKVGHDIREPCKLKSCGVYLHFDENLRANTLLRIFLNKQKLRRKLRER</sequence>
<proteinExistence type="predicted"/>
<keyword evidence="2" id="KW-0677">Repeat</keyword>
<evidence type="ECO:0000313" key="4">
    <source>
        <dbReference type="EMBL" id="KAJ6761994.1"/>
    </source>
</evidence>
<reference evidence="4" key="1">
    <citation type="submission" date="2022-11" db="EMBL/GenBank/DDBJ databases">
        <authorList>
            <person name="Hyden B.L."/>
            <person name="Feng K."/>
            <person name="Yates T."/>
            <person name="Jawdy S."/>
            <person name="Smart L.B."/>
            <person name="Muchero W."/>
        </authorList>
    </citation>
    <scope>NUCLEOTIDE SEQUENCE</scope>
    <source>
        <tissue evidence="4">Shoot tip</tissue>
    </source>
</reference>
<evidence type="ECO:0000256" key="1">
    <source>
        <dbReference type="ARBA" id="ARBA00022614"/>
    </source>
</evidence>
<keyword evidence="1" id="KW-0433">Leucine-rich repeat</keyword>
<dbReference type="SUPFAM" id="SSF52058">
    <property type="entry name" value="L domain-like"/>
    <property type="match status" value="1"/>
</dbReference>
<comment type="caution">
    <text evidence="4">The sequence shown here is derived from an EMBL/GenBank/DDBJ whole genome shotgun (WGS) entry which is preliminary data.</text>
</comment>
<dbReference type="AlphaFoldDB" id="A0A9Q0W7V6"/>
<dbReference type="Gene3D" id="3.80.10.10">
    <property type="entry name" value="Ribonuclease Inhibitor"/>
    <property type="match status" value="1"/>
</dbReference>
<evidence type="ECO:0000256" key="2">
    <source>
        <dbReference type="ARBA" id="ARBA00022737"/>
    </source>
</evidence>
<feature type="domain" description="C-JID" evidence="3">
    <location>
        <begin position="113"/>
        <end position="265"/>
    </location>
</feature>
<name>A0A9Q0W7V6_9ROSI</name>
<reference evidence="4" key="2">
    <citation type="journal article" date="2023" name="Int. J. Mol. Sci.">
        <title>De Novo Assembly and Annotation of 11 Diverse Shrub Willow (Salix) Genomes Reveals Novel Gene Organization in Sex-Linked Regions.</title>
        <authorList>
            <person name="Hyden B."/>
            <person name="Feng K."/>
            <person name="Yates T.B."/>
            <person name="Jawdy S."/>
            <person name="Cereghino C."/>
            <person name="Smart L.B."/>
            <person name="Muchero W."/>
        </authorList>
    </citation>
    <scope>NUCLEOTIDE SEQUENCE</scope>
    <source>
        <tissue evidence="4">Shoot tip</tissue>
    </source>
</reference>
<protein>
    <submittedName>
        <fullName evidence="4">LEUCINE-RICH REPEAT-CONTAINING PROTEIN</fullName>
    </submittedName>
</protein>
<keyword evidence="5" id="KW-1185">Reference proteome</keyword>
<accession>A0A9Q0W7V6</accession>
<dbReference type="Proteomes" id="UP001151752">
    <property type="component" value="Chromosome 19"/>
</dbReference>
<evidence type="ECO:0000259" key="3">
    <source>
        <dbReference type="Pfam" id="PF20160"/>
    </source>
</evidence>
<organism evidence="4 5">
    <name type="scientific">Salix koriyanagi</name>
    <dbReference type="NCBI Taxonomy" id="2511006"/>
    <lineage>
        <taxon>Eukaryota</taxon>
        <taxon>Viridiplantae</taxon>
        <taxon>Streptophyta</taxon>
        <taxon>Embryophyta</taxon>
        <taxon>Tracheophyta</taxon>
        <taxon>Spermatophyta</taxon>
        <taxon>Magnoliopsida</taxon>
        <taxon>eudicotyledons</taxon>
        <taxon>Gunneridae</taxon>
        <taxon>Pentapetalae</taxon>
        <taxon>rosids</taxon>
        <taxon>fabids</taxon>
        <taxon>Malpighiales</taxon>
        <taxon>Salicaceae</taxon>
        <taxon>Saliceae</taxon>
        <taxon>Salix</taxon>
    </lineage>
</organism>
<dbReference type="InterPro" id="IPR045344">
    <property type="entry name" value="C-JID"/>
</dbReference>
<gene>
    <name evidence="4" type="ORF">OIU74_024631</name>
</gene>
<dbReference type="Pfam" id="PF20160">
    <property type="entry name" value="C-JID"/>
    <property type="match status" value="1"/>
</dbReference>
<dbReference type="EMBL" id="JAPFFM010000005">
    <property type="protein sequence ID" value="KAJ6761994.1"/>
    <property type="molecule type" value="Genomic_DNA"/>
</dbReference>
<dbReference type="InterPro" id="IPR032675">
    <property type="entry name" value="LRR_dom_sf"/>
</dbReference>